<gene>
    <name evidence="1" type="ORF">BDP81DRAFT_442255</name>
</gene>
<dbReference type="EMBL" id="JAHMHQ010000039">
    <property type="protein sequence ID" value="KAK1622120.1"/>
    <property type="molecule type" value="Genomic_DNA"/>
</dbReference>
<dbReference type="Proteomes" id="UP001243989">
    <property type="component" value="Unassembled WGS sequence"/>
</dbReference>
<evidence type="ECO:0000313" key="1">
    <source>
        <dbReference type="EMBL" id="KAK1622120.1"/>
    </source>
</evidence>
<dbReference type="AlphaFoldDB" id="A0AAI9ZEJ9"/>
<keyword evidence="2" id="KW-1185">Reference proteome</keyword>
<dbReference type="GeneID" id="85476525"/>
<comment type="caution">
    <text evidence="1">The sequence shown here is derived from an EMBL/GenBank/DDBJ whole genome shotgun (WGS) entry which is preliminary data.</text>
</comment>
<sequence length="68" mass="7586">MPCSTLNIHGDKNFRDTMLLTSRALDLNVSGTVVTSSYIEGLSELAYFHHMTKELSNWNLSPGLMARV</sequence>
<evidence type="ECO:0000313" key="2">
    <source>
        <dbReference type="Proteomes" id="UP001243989"/>
    </source>
</evidence>
<accession>A0AAI9ZEJ9</accession>
<protein>
    <submittedName>
        <fullName evidence="1">Uncharacterized protein</fullName>
    </submittedName>
</protein>
<dbReference type="RefSeq" id="XP_060438115.1">
    <property type="nucleotide sequence ID" value="XM_060591663.1"/>
</dbReference>
<organism evidence="1 2">
    <name type="scientific">Colletotrichum phormii</name>
    <dbReference type="NCBI Taxonomy" id="359342"/>
    <lineage>
        <taxon>Eukaryota</taxon>
        <taxon>Fungi</taxon>
        <taxon>Dikarya</taxon>
        <taxon>Ascomycota</taxon>
        <taxon>Pezizomycotina</taxon>
        <taxon>Sordariomycetes</taxon>
        <taxon>Hypocreomycetidae</taxon>
        <taxon>Glomerellales</taxon>
        <taxon>Glomerellaceae</taxon>
        <taxon>Colletotrichum</taxon>
        <taxon>Colletotrichum acutatum species complex</taxon>
    </lineage>
</organism>
<name>A0AAI9ZEJ9_9PEZI</name>
<proteinExistence type="predicted"/>
<reference evidence="1" key="1">
    <citation type="submission" date="2021-06" db="EMBL/GenBank/DDBJ databases">
        <title>Comparative genomics, transcriptomics and evolutionary studies reveal genomic signatures of adaptation to plant cell wall in hemibiotrophic fungi.</title>
        <authorList>
            <consortium name="DOE Joint Genome Institute"/>
            <person name="Baroncelli R."/>
            <person name="Diaz J.F."/>
            <person name="Benocci T."/>
            <person name="Peng M."/>
            <person name="Battaglia E."/>
            <person name="Haridas S."/>
            <person name="Andreopoulos W."/>
            <person name="Labutti K."/>
            <person name="Pangilinan J."/>
            <person name="Floch G.L."/>
            <person name="Makela M.R."/>
            <person name="Henrissat B."/>
            <person name="Grigoriev I.V."/>
            <person name="Crouch J.A."/>
            <person name="De Vries R.P."/>
            <person name="Sukno S.A."/>
            <person name="Thon M.R."/>
        </authorList>
    </citation>
    <scope>NUCLEOTIDE SEQUENCE</scope>
    <source>
        <strain evidence="1">CBS 102054</strain>
    </source>
</reference>